<evidence type="ECO:0000313" key="3">
    <source>
        <dbReference type="EMBL" id="BDR54346.1"/>
    </source>
</evidence>
<proteinExistence type="predicted"/>
<evidence type="ECO:0000259" key="2">
    <source>
        <dbReference type="Pfam" id="PF01636"/>
    </source>
</evidence>
<name>A0ABN6SGG6_9BIFI</name>
<feature type="region of interest" description="Disordered" evidence="1">
    <location>
        <begin position="349"/>
        <end position="641"/>
    </location>
</feature>
<reference evidence="3 4" key="1">
    <citation type="journal article" date="2023" name="Microbiol. Spectr.">
        <title>Symbiosis of Carpenter Bees with Uncharacterized Lactic Acid Bacteria Showing NAD Auxotrophy.</title>
        <authorList>
            <person name="Kawasaki S."/>
            <person name="Ozawa K."/>
            <person name="Mori T."/>
            <person name="Yamamoto A."/>
            <person name="Ito M."/>
            <person name="Ohkuma M."/>
            <person name="Sakamoto M."/>
            <person name="Matsutani M."/>
        </authorList>
    </citation>
    <scope>NUCLEOTIDE SEQUENCE [LARGE SCALE GENOMIC DNA]</scope>
    <source>
        <strain evidence="3 4">KimH</strain>
    </source>
</reference>
<gene>
    <name evidence="3" type="ORF">KIMH_04570</name>
</gene>
<accession>A0ABN6SGG6</accession>
<feature type="compositionally biased region" description="Polar residues" evidence="1">
    <location>
        <begin position="587"/>
        <end position="614"/>
    </location>
</feature>
<organism evidence="3 4">
    <name type="scientific">Bombiscardovia apis</name>
    <dbReference type="NCBI Taxonomy" id="2932182"/>
    <lineage>
        <taxon>Bacteria</taxon>
        <taxon>Bacillati</taxon>
        <taxon>Actinomycetota</taxon>
        <taxon>Actinomycetes</taxon>
        <taxon>Bifidobacteriales</taxon>
        <taxon>Bifidobacteriaceae</taxon>
        <taxon>Bombiscardovia</taxon>
    </lineage>
</organism>
<evidence type="ECO:0000313" key="4">
    <source>
        <dbReference type="Proteomes" id="UP001321748"/>
    </source>
</evidence>
<dbReference type="Gene3D" id="3.90.1200.10">
    <property type="match status" value="1"/>
</dbReference>
<evidence type="ECO:0000256" key="1">
    <source>
        <dbReference type="SAM" id="MobiDB-lite"/>
    </source>
</evidence>
<dbReference type="InterPro" id="IPR011009">
    <property type="entry name" value="Kinase-like_dom_sf"/>
</dbReference>
<sequence length="641" mass="68812">MPDAYFTGARASDQASAQDEGMGIDCAIVQNASGRLYDVWATSTPKGKKRLSKRVKAAEALEDVRGMAALGFHIEQVLSYQPGTDPKGPTGDVAVAIMTHTPGHAQSLKLLTNEECSAVGTAIGAIHRVDPRGLRERFYPAFSTTEIANQLKSWIANLKHTGHVPREITDSWSRIIRTEGLWSFNTRMVHGGFADGDFLFTGSGLSAVHNWQNMQVNDPARDLAWIFAKLDQSGRDAVIAAYGRIMGSQLDDLIMLRANLWLQMEQVGDFVLALEHADNEKIIRFKAQVERLAQQLNDRVPKSYAPSAGAAANRPKPNQTGSMQDAPPVIPDDSPTTVTVGVLLREDAKRAQAARKQQANAGQPPAPAPAPAAAQVEEDATAVRPAYRKDQEQPAAGLTTGRHAAVRPPTLPDMIASHTSDSGQSVPPEVEFDEDAPRNPGRHSKAGQESAKIEQVVPKTSETMAIDRVSMTNLAQEQTQESHQSSLAHSETLKPAPMGLSGNDSDDEAQSISFSWSATPGVKETQDASGSDSPADAEQESNSSMDLFAASAQFERNHSEDSPEEAEDDANERSKSTAKSDQGKAKQFSSRADTDAQTVIISRSGPSPESTPTEMVQPDHPGANTEGPSSSTRLKGTQADS</sequence>
<feature type="region of interest" description="Disordered" evidence="1">
    <location>
        <begin position="303"/>
        <end position="336"/>
    </location>
</feature>
<dbReference type="EMBL" id="AP026800">
    <property type="protein sequence ID" value="BDR54346.1"/>
    <property type="molecule type" value="Genomic_DNA"/>
</dbReference>
<feature type="compositionally biased region" description="Polar residues" evidence="1">
    <location>
        <begin position="626"/>
        <end position="641"/>
    </location>
</feature>
<feature type="compositionally biased region" description="Polar residues" evidence="1">
    <location>
        <begin position="470"/>
        <end position="489"/>
    </location>
</feature>
<protein>
    <recommendedName>
        <fullName evidence="2">Aminoglycoside phosphotransferase domain-containing protein</fullName>
    </recommendedName>
</protein>
<dbReference type="Pfam" id="PF01636">
    <property type="entry name" value="APH"/>
    <property type="match status" value="1"/>
</dbReference>
<feature type="domain" description="Aminoglycoside phosphotransferase" evidence="2">
    <location>
        <begin position="32"/>
        <end position="244"/>
    </location>
</feature>
<dbReference type="InterPro" id="IPR002575">
    <property type="entry name" value="Aminoglycoside_PTrfase"/>
</dbReference>
<feature type="compositionally biased region" description="Low complexity" evidence="1">
    <location>
        <begin position="354"/>
        <end position="363"/>
    </location>
</feature>
<dbReference type="SUPFAM" id="SSF56112">
    <property type="entry name" value="Protein kinase-like (PK-like)"/>
    <property type="match status" value="1"/>
</dbReference>
<dbReference type="Proteomes" id="UP001321748">
    <property type="component" value="Chromosome"/>
</dbReference>
<keyword evidence="4" id="KW-1185">Reference proteome</keyword>